<sequence>MTSEIHFLVIVHGMWGNTSHVRELERIVQEKHSDLHILRAATNQEESTYDGIDWGGERVAQEVLDEVRQLEEKGQKVTRFSIAGYSLGGLLSRYAIGVLRQRGFFENVTPVNYFSVASPHIGLPRYDSFFSSVKSTLGPRLLSRTGEQFYCADKWSVKGRPLLQVMADPERIFYQALAAFESIRIYANAVNDITVPYVTSSIEVHDVFAAREKNGLEIEFYEDYPCLIKSYDIPDIPPAPTPKPLVLSPSWFRSRKPRRSWLPPPLQYRFPFNLVLYAALPVLIPVFLSLAVIRLSLASRSSRARIKLLEKDASSQEKLAYILEQLEVQMEGAIADLIDDDAEGQPGAITKHKKPSPEQPILTPTQRQIAAWLNRLPLKKELAYFEEVRNSHAVIVCRDVINFPALRAGEPALRHLADSFII</sequence>
<comment type="caution">
    <text evidence="4">The sequence shown here is derived from an EMBL/GenBank/DDBJ whole genome shotgun (WGS) entry which is preliminary data.</text>
</comment>
<dbReference type="InterPro" id="IPR044294">
    <property type="entry name" value="Lipase-like"/>
</dbReference>
<dbReference type="PANTHER" id="PTHR12482:SF62">
    <property type="entry name" value="LIPASE ROG1-RELATED"/>
    <property type="match status" value="1"/>
</dbReference>
<keyword evidence="5" id="KW-1185">Reference proteome</keyword>
<keyword evidence="2" id="KW-1133">Transmembrane helix</keyword>
<dbReference type="Gene3D" id="3.40.50.1820">
    <property type="entry name" value="alpha/beta hydrolase"/>
    <property type="match status" value="1"/>
</dbReference>
<dbReference type="SUPFAM" id="SSF53474">
    <property type="entry name" value="alpha/beta-Hydrolases"/>
    <property type="match status" value="1"/>
</dbReference>
<proteinExistence type="inferred from homology"/>
<evidence type="ECO:0000313" key="4">
    <source>
        <dbReference type="EMBL" id="KAJ7623235.1"/>
    </source>
</evidence>
<name>A0AAD7FGP1_9AGAR</name>
<gene>
    <name evidence="4" type="ORF">FB45DRAFT_99623</name>
</gene>
<keyword evidence="2" id="KW-0472">Membrane</keyword>
<accession>A0AAD7FGP1</accession>
<feature type="transmembrane region" description="Helical" evidence="2">
    <location>
        <begin position="274"/>
        <end position="297"/>
    </location>
</feature>
<dbReference type="InterPro" id="IPR007751">
    <property type="entry name" value="DUF676_lipase-like"/>
</dbReference>
<feature type="domain" description="DUF676" evidence="3">
    <location>
        <begin position="3"/>
        <end position="199"/>
    </location>
</feature>
<organism evidence="4 5">
    <name type="scientific">Roridomyces roridus</name>
    <dbReference type="NCBI Taxonomy" id="1738132"/>
    <lineage>
        <taxon>Eukaryota</taxon>
        <taxon>Fungi</taxon>
        <taxon>Dikarya</taxon>
        <taxon>Basidiomycota</taxon>
        <taxon>Agaricomycotina</taxon>
        <taxon>Agaricomycetes</taxon>
        <taxon>Agaricomycetidae</taxon>
        <taxon>Agaricales</taxon>
        <taxon>Marasmiineae</taxon>
        <taxon>Mycenaceae</taxon>
        <taxon>Roridomyces</taxon>
    </lineage>
</organism>
<dbReference type="EMBL" id="JARKIF010000014">
    <property type="protein sequence ID" value="KAJ7623235.1"/>
    <property type="molecule type" value="Genomic_DNA"/>
</dbReference>
<protein>
    <submittedName>
        <fullName evidence="4">Lipid particle protein</fullName>
    </submittedName>
</protein>
<keyword evidence="2" id="KW-0812">Transmembrane</keyword>
<evidence type="ECO:0000256" key="2">
    <source>
        <dbReference type="SAM" id="Phobius"/>
    </source>
</evidence>
<comment type="similarity">
    <text evidence="1">Belongs to the putative lipase ROG1 family.</text>
</comment>
<evidence type="ECO:0000259" key="3">
    <source>
        <dbReference type="Pfam" id="PF05057"/>
    </source>
</evidence>
<reference evidence="4" key="1">
    <citation type="submission" date="2023-03" db="EMBL/GenBank/DDBJ databases">
        <title>Massive genome expansion in bonnet fungi (Mycena s.s.) driven by repeated elements and novel gene families across ecological guilds.</title>
        <authorList>
            <consortium name="Lawrence Berkeley National Laboratory"/>
            <person name="Harder C.B."/>
            <person name="Miyauchi S."/>
            <person name="Viragh M."/>
            <person name="Kuo A."/>
            <person name="Thoen E."/>
            <person name="Andreopoulos B."/>
            <person name="Lu D."/>
            <person name="Skrede I."/>
            <person name="Drula E."/>
            <person name="Henrissat B."/>
            <person name="Morin E."/>
            <person name="Kohler A."/>
            <person name="Barry K."/>
            <person name="LaButti K."/>
            <person name="Morin E."/>
            <person name="Salamov A."/>
            <person name="Lipzen A."/>
            <person name="Mereny Z."/>
            <person name="Hegedus B."/>
            <person name="Baldrian P."/>
            <person name="Stursova M."/>
            <person name="Weitz H."/>
            <person name="Taylor A."/>
            <person name="Grigoriev I.V."/>
            <person name="Nagy L.G."/>
            <person name="Martin F."/>
            <person name="Kauserud H."/>
        </authorList>
    </citation>
    <scope>NUCLEOTIDE SEQUENCE</scope>
    <source>
        <strain evidence="4">9284</strain>
    </source>
</reference>
<dbReference type="AlphaFoldDB" id="A0AAD7FGP1"/>
<dbReference type="Proteomes" id="UP001221142">
    <property type="component" value="Unassembled WGS sequence"/>
</dbReference>
<dbReference type="InterPro" id="IPR029058">
    <property type="entry name" value="AB_hydrolase_fold"/>
</dbReference>
<dbReference type="PANTHER" id="PTHR12482">
    <property type="entry name" value="LIPASE ROG1-RELATED-RELATED"/>
    <property type="match status" value="1"/>
</dbReference>
<evidence type="ECO:0000313" key="5">
    <source>
        <dbReference type="Proteomes" id="UP001221142"/>
    </source>
</evidence>
<evidence type="ECO:0000256" key="1">
    <source>
        <dbReference type="ARBA" id="ARBA00007920"/>
    </source>
</evidence>
<dbReference type="Pfam" id="PF05057">
    <property type="entry name" value="DUF676"/>
    <property type="match status" value="1"/>
</dbReference>